<evidence type="ECO:0000313" key="2">
    <source>
        <dbReference type="Proteomes" id="UP000314294"/>
    </source>
</evidence>
<evidence type="ECO:0000313" key="1">
    <source>
        <dbReference type="EMBL" id="TNN26136.1"/>
    </source>
</evidence>
<sequence length="70" mass="7865">MGAAVGTNRLHWNRFRVQCFSSSMVAMMMRKKMAKETNTAPKNNAIIPSWLPTCCVVGMPPAGLHHQRHE</sequence>
<gene>
    <name evidence="1" type="ORF">EYF80_063727</name>
</gene>
<comment type="caution">
    <text evidence="1">The sequence shown here is derived from an EMBL/GenBank/DDBJ whole genome shotgun (WGS) entry which is preliminary data.</text>
</comment>
<accession>A0A4Z2EBC0</accession>
<organism evidence="1 2">
    <name type="scientific">Liparis tanakae</name>
    <name type="common">Tanaka's snailfish</name>
    <dbReference type="NCBI Taxonomy" id="230148"/>
    <lineage>
        <taxon>Eukaryota</taxon>
        <taxon>Metazoa</taxon>
        <taxon>Chordata</taxon>
        <taxon>Craniata</taxon>
        <taxon>Vertebrata</taxon>
        <taxon>Euteleostomi</taxon>
        <taxon>Actinopterygii</taxon>
        <taxon>Neopterygii</taxon>
        <taxon>Teleostei</taxon>
        <taxon>Neoteleostei</taxon>
        <taxon>Acanthomorphata</taxon>
        <taxon>Eupercaria</taxon>
        <taxon>Perciformes</taxon>
        <taxon>Cottioidei</taxon>
        <taxon>Cottales</taxon>
        <taxon>Liparidae</taxon>
        <taxon>Liparis</taxon>
    </lineage>
</organism>
<protein>
    <submittedName>
        <fullName evidence="1">Uncharacterized protein</fullName>
    </submittedName>
</protein>
<name>A0A4Z2EBC0_9TELE</name>
<proteinExistence type="predicted"/>
<dbReference type="Proteomes" id="UP000314294">
    <property type="component" value="Unassembled WGS sequence"/>
</dbReference>
<keyword evidence="2" id="KW-1185">Reference proteome</keyword>
<reference evidence="1 2" key="1">
    <citation type="submission" date="2019-03" db="EMBL/GenBank/DDBJ databases">
        <title>First draft genome of Liparis tanakae, snailfish: a comprehensive survey of snailfish specific genes.</title>
        <authorList>
            <person name="Kim W."/>
            <person name="Song I."/>
            <person name="Jeong J.-H."/>
            <person name="Kim D."/>
            <person name="Kim S."/>
            <person name="Ryu S."/>
            <person name="Song J.Y."/>
            <person name="Lee S.K."/>
        </authorList>
    </citation>
    <scope>NUCLEOTIDE SEQUENCE [LARGE SCALE GENOMIC DNA]</scope>
    <source>
        <tissue evidence="1">Muscle</tissue>
    </source>
</reference>
<dbReference type="AlphaFoldDB" id="A0A4Z2EBC0"/>
<dbReference type="EMBL" id="SRLO01010893">
    <property type="protein sequence ID" value="TNN26136.1"/>
    <property type="molecule type" value="Genomic_DNA"/>
</dbReference>